<name>A0ABX8BN38_9ACTN</name>
<feature type="compositionally biased region" description="Low complexity" evidence="1">
    <location>
        <begin position="32"/>
        <end position="49"/>
    </location>
</feature>
<feature type="compositionally biased region" description="Pro residues" evidence="1">
    <location>
        <begin position="1"/>
        <end position="11"/>
    </location>
</feature>
<accession>A0ABX8BN38</accession>
<evidence type="ECO:0000256" key="1">
    <source>
        <dbReference type="SAM" id="MobiDB-lite"/>
    </source>
</evidence>
<sequence>MARTPRGPPGTPGNAPFEDRTRSASAEAQGSPAPADAPAEPAAHTAGAPLDHGGGHRGPEPRGRLTGCRCAAARGARFPAVARGTGLPAAARGARRPRDGRGCPHGRALRGGAAAGRPPPPSGGGGVPAAAGAGAAAGGTAVVQIVLAILALVLSGVWGLGWTGVAVVAANYEEPTYAATCEPPPGYANACTLEPGDCFMLPSFEEEFPEVELTSCDESHDAQAIGAFTAPAGDWPGMAGFASASETECSPIADRNVDASLMSPSDQLGFIAPNRASWDFGVDHVTCIVFTEDASWTSSVLVPGADLSIPTGY</sequence>
<protein>
    <submittedName>
        <fullName evidence="2">Septum formation family protein</fullName>
    </submittedName>
</protein>
<feature type="compositionally biased region" description="Basic and acidic residues" evidence="1">
    <location>
        <begin position="53"/>
        <end position="62"/>
    </location>
</feature>
<proteinExistence type="predicted"/>
<dbReference type="RefSeq" id="WP_277615500.1">
    <property type="nucleotide sequence ID" value="NZ_CP074133.1"/>
</dbReference>
<gene>
    <name evidence="2" type="ORF">KGD84_03410</name>
</gene>
<feature type="region of interest" description="Disordered" evidence="1">
    <location>
        <begin position="87"/>
        <end position="133"/>
    </location>
</feature>
<dbReference type="EMBL" id="CP074133">
    <property type="protein sequence ID" value="QUX23442.1"/>
    <property type="molecule type" value="Genomic_DNA"/>
</dbReference>
<reference evidence="2 3" key="1">
    <citation type="submission" date="2021-05" db="EMBL/GenBank/DDBJ databases">
        <title>Direct Submission.</title>
        <authorList>
            <person name="Li K."/>
            <person name="Gao J."/>
        </authorList>
    </citation>
    <scope>NUCLEOTIDE SEQUENCE [LARGE SCALE GENOMIC DNA]</scope>
    <source>
        <strain evidence="2 3">Mg02</strain>
    </source>
</reference>
<keyword evidence="3" id="KW-1185">Reference proteome</keyword>
<dbReference type="Proteomes" id="UP000676079">
    <property type="component" value="Chromosome"/>
</dbReference>
<organism evidence="2 3">
    <name type="scientific">Nocardiopsis changdeensis</name>
    <dbReference type="NCBI Taxonomy" id="2831969"/>
    <lineage>
        <taxon>Bacteria</taxon>
        <taxon>Bacillati</taxon>
        <taxon>Actinomycetota</taxon>
        <taxon>Actinomycetes</taxon>
        <taxon>Streptosporangiales</taxon>
        <taxon>Nocardiopsidaceae</taxon>
        <taxon>Nocardiopsis</taxon>
    </lineage>
</organism>
<evidence type="ECO:0000313" key="3">
    <source>
        <dbReference type="Proteomes" id="UP000676079"/>
    </source>
</evidence>
<feature type="region of interest" description="Disordered" evidence="1">
    <location>
        <begin position="1"/>
        <end position="62"/>
    </location>
</feature>
<evidence type="ECO:0000313" key="2">
    <source>
        <dbReference type="EMBL" id="QUX23442.1"/>
    </source>
</evidence>